<dbReference type="Proteomes" id="UP001164539">
    <property type="component" value="Chromosome 6"/>
</dbReference>
<gene>
    <name evidence="1" type="ORF">OWV82_012308</name>
</gene>
<comment type="caution">
    <text evidence="1">The sequence shown here is derived from an EMBL/GenBank/DDBJ whole genome shotgun (WGS) entry which is preliminary data.</text>
</comment>
<keyword evidence="2" id="KW-1185">Reference proteome</keyword>
<name>A0ACC1Y211_MELAZ</name>
<dbReference type="EMBL" id="CM051399">
    <property type="protein sequence ID" value="KAJ4717421.1"/>
    <property type="molecule type" value="Genomic_DNA"/>
</dbReference>
<protein>
    <submittedName>
        <fullName evidence="1">Ion channel DMI1-like</fullName>
    </submittedName>
</protein>
<evidence type="ECO:0000313" key="1">
    <source>
        <dbReference type="EMBL" id="KAJ4717421.1"/>
    </source>
</evidence>
<sequence length="936" mass="104553">MQKSNEVVVATQPSPKTERPPLQKRKKTISDDTHFPGPLFPAVRRNDRPSDLRVFIDSDASSSNSSITPTSSNGTSNGSNFSISSFNDRDWMYPSFLGPHMVRNRVKVKANKSQKHESKVADEKQRVQELGSKKKEEEEEEEVKKDAGPVCSDGVLVSQSSSVSQSGSKTRGIKCSWMSVLLIFNCILCVCYAIYLRDRVVKLEEENISLRRLCSYKCVAGNSSIKVLLPEENSSDSNFGNADSRIVALYTVIITLMMPFVLYKYLDYLPQIKSFSKRTRNKKEEVPLKKRIAYRVDVCFSVYPYAKLLALLFATIFLIIFGGLALYAVSDSSFTEALWLSWSFVADSGNHADRVGTGPRIVSVSISSGGMLIFAMMLGLVSDAISEKVDSLRKGKSEVIEKNHILILGWSDKLGSLLKQLAVANKSVGGGVVVVLAERDKEEMELDIAKLEFDFMGTSVICRSGSPLILADLKKVSVSKACAIIVLASDENADQSDARALRVVLSLTGVKEGLRGHVVVEMSDLDNEPLVKLVGGELIETVVAHDVIGRLMIQCALQPGLAQIWEDILGFENAEFYINRWPQLNGLRFEEVLISFPDAIPCGVKVAADGGKIILNPDDNYVIKEGDEILVIAEDDDTYAPGPLPEVRKRFFPKIPDPPKYPEKILFCGWRRDIDDMIMVLEAFLAQGSELWMLNEVPEKEREKKLTDGGLDISGLVNIKLVHREGNAVIRRHLENLPLETFDSILILADESLEDSIVHSDSRSLATLLLIRDIQSKRLPYRDTKSTSLRLSGFSHSSWIREMQQASDKSIIISEILDSRTRNLVSVSRISDYVLSNELVSMALAMVAEDKQINRVLEELFAEEGNEMCIKPAEFYLFDQEEISFYDIMIRGRQRQEIVIGYRLANTERAIINPSQKSEPRKWSLDDVFVVISSGD</sequence>
<accession>A0ACC1Y211</accession>
<organism evidence="1 2">
    <name type="scientific">Melia azedarach</name>
    <name type="common">Chinaberry tree</name>
    <dbReference type="NCBI Taxonomy" id="155640"/>
    <lineage>
        <taxon>Eukaryota</taxon>
        <taxon>Viridiplantae</taxon>
        <taxon>Streptophyta</taxon>
        <taxon>Embryophyta</taxon>
        <taxon>Tracheophyta</taxon>
        <taxon>Spermatophyta</taxon>
        <taxon>Magnoliopsida</taxon>
        <taxon>eudicotyledons</taxon>
        <taxon>Gunneridae</taxon>
        <taxon>Pentapetalae</taxon>
        <taxon>rosids</taxon>
        <taxon>malvids</taxon>
        <taxon>Sapindales</taxon>
        <taxon>Meliaceae</taxon>
        <taxon>Melia</taxon>
    </lineage>
</organism>
<reference evidence="1 2" key="1">
    <citation type="journal article" date="2023" name="Science">
        <title>Complex scaffold remodeling in plant triterpene biosynthesis.</title>
        <authorList>
            <person name="De La Pena R."/>
            <person name="Hodgson H."/>
            <person name="Liu J.C."/>
            <person name="Stephenson M.J."/>
            <person name="Martin A.C."/>
            <person name="Owen C."/>
            <person name="Harkess A."/>
            <person name="Leebens-Mack J."/>
            <person name="Jimenez L.E."/>
            <person name="Osbourn A."/>
            <person name="Sattely E.S."/>
        </authorList>
    </citation>
    <scope>NUCLEOTIDE SEQUENCE [LARGE SCALE GENOMIC DNA]</scope>
    <source>
        <strain evidence="2">cv. JPN11</strain>
        <tissue evidence="1">Leaf</tissue>
    </source>
</reference>
<evidence type="ECO:0000313" key="2">
    <source>
        <dbReference type="Proteomes" id="UP001164539"/>
    </source>
</evidence>
<proteinExistence type="predicted"/>